<proteinExistence type="predicted"/>
<dbReference type="AlphaFoldDB" id="A0A8S1PIF0"/>
<accession>A0A8S1PIF0</accession>
<dbReference type="OrthoDB" id="306581at2759"/>
<dbReference type="Proteomes" id="UP000692954">
    <property type="component" value="Unassembled WGS sequence"/>
</dbReference>
<protein>
    <submittedName>
        <fullName evidence="1">Uncharacterized protein</fullName>
    </submittedName>
</protein>
<comment type="caution">
    <text evidence="1">The sequence shown here is derived from an EMBL/GenBank/DDBJ whole genome shotgun (WGS) entry which is preliminary data.</text>
</comment>
<name>A0A8S1PIF0_9CILI</name>
<keyword evidence="2" id="KW-1185">Reference proteome</keyword>
<sequence>MSVSWISVPQKPLKKGLMIPLKMTCPSNCVCSSKVFRIWYHMKCGSPQFLTQNGDVICNCTEEFIKDVPFQCEQAKKSQTFYKIKSISHFLMSLSQSFTAAENTLSYNDLQQFISNLQSNLKERWYS</sequence>
<organism evidence="1 2">
    <name type="scientific">Paramecium sonneborni</name>
    <dbReference type="NCBI Taxonomy" id="65129"/>
    <lineage>
        <taxon>Eukaryota</taxon>
        <taxon>Sar</taxon>
        <taxon>Alveolata</taxon>
        <taxon>Ciliophora</taxon>
        <taxon>Intramacronucleata</taxon>
        <taxon>Oligohymenophorea</taxon>
        <taxon>Peniculida</taxon>
        <taxon>Parameciidae</taxon>
        <taxon>Paramecium</taxon>
    </lineage>
</organism>
<evidence type="ECO:0000313" key="2">
    <source>
        <dbReference type="Proteomes" id="UP000692954"/>
    </source>
</evidence>
<evidence type="ECO:0000313" key="1">
    <source>
        <dbReference type="EMBL" id="CAD8102433.1"/>
    </source>
</evidence>
<reference evidence="1" key="1">
    <citation type="submission" date="2021-01" db="EMBL/GenBank/DDBJ databases">
        <authorList>
            <consortium name="Genoscope - CEA"/>
            <person name="William W."/>
        </authorList>
    </citation>
    <scope>NUCLEOTIDE SEQUENCE</scope>
</reference>
<gene>
    <name evidence="1" type="ORF">PSON_ATCC_30995.1.T0780015</name>
</gene>
<dbReference type="EMBL" id="CAJJDN010000078">
    <property type="protein sequence ID" value="CAD8102433.1"/>
    <property type="molecule type" value="Genomic_DNA"/>
</dbReference>